<keyword evidence="2" id="KW-1185">Reference proteome</keyword>
<dbReference type="EMBL" id="JAGIOC010000001">
    <property type="protein sequence ID" value="MBP2407350.1"/>
    <property type="molecule type" value="Genomic_DNA"/>
</dbReference>
<evidence type="ECO:0000313" key="1">
    <source>
        <dbReference type="EMBL" id="MBP2407350.1"/>
    </source>
</evidence>
<dbReference type="RefSeq" id="WP_209886407.1">
    <property type="nucleotide sequence ID" value="NZ_BAAAJV010000021.1"/>
</dbReference>
<proteinExistence type="predicted"/>
<name>A0ABS4YEZ1_9MICO</name>
<evidence type="ECO:0000313" key="2">
    <source>
        <dbReference type="Proteomes" id="UP000698222"/>
    </source>
</evidence>
<gene>
    <name evidence="1" type="ORF">JOF44_000253</name>
</gene>
<reference evidence="1 2" key="1">
    <citation type="submission" date="2021-03" db="EMBL/GenBank/DDBJ databases">
        <title>Sequencing the genomes of 1000 actinobacteria strains.</title>
        <authorList>
            <person name="Klenk H.-P."/>
        </authorList>
    </citation>
    <scope>NUCLEOTIDE SEQUENCE [LARGE SCALE GENOMIC DNA]</scope>
    <source>
        <strain evidence="1 2">DSM 14564</strain>
    </source>
</reference>
<protein>
    <submittedName>
        <fullName evidence="1">Uncharacterized protein</fullName>
    </submittedName>
</protein>
<dbReference type="Proteomes" id="UP000698222">
    <property type="component" value="Unassembled WGS sequence"/>
</dbReference>
<sequence length="73" mass="8218">MRETIPAKGSGHRYNPADVQQALDEAPQNKWGDPVDHRNGRPLLLENVNGDRGWVMRRDPDSGVWVAENRGLT</sequence>
<accession>A0ABS4YEZ1</accession>
<comment type="caution">
    <text evidence="1">The sequence shown here is derived from an EMBL/GenBank/DDBJ whole genome shotgun (WGS) entry which is preliminary data.</text>
</comment>
<organism evidence="1 2">
    <name type="scientific">Brachybacterium fresconis</name>
    <dbReference type="NCBI Taxonomy" id="173363"/>
    <lineage>
        <taxon>Bacteria</taxon>
        <taxon>Bacillati</taxon>
        <taxon>Actinomycetota</taxon>
        <taxon>Actinomycetes</taxon>
        <taxon>Micrococcales</taxon>
        <taxon>Dermabacteraceae</taxon>
        <taxon>Brachybacterium</taxon>
    </lineage>
</organism>